<dbReference type="OrthoDB" id="654211at2759"/>
<dbReference type="GO" id="GO:0000978">
    <property type="term" value="F:RNA polymerase II cis-regulatory region sequence-specific DNA binding"/>
    <property type="evidence" value="ECO:0007669"/>
    <property type="project" value="TreeGrafter"/>
</dbReference>
<gene>
    <name evidence="8" type="ORF">SCHPADRAFT_698273</name>
</gene>
<evidence type="ECO:0000313" key="8">
    <source>
        <dbReference type="EMBL" id="KLO06168.1"/>
    </source>
</evidence>
<keyword evidence="1" id="KW-0479">Metal-binding</keyword>
<evidence type="ECO:0000259" key="7">
    <source>
        <dbReference type="PROSITE" id="PS50157"/>
    </source>
</evidence>
<feature type="compositionally biased region" description="Low complexity" evidence="6">
    <location>
        <begin position="163"/>
        <end position="174"/>
    </location>
</feature>
<evidence type="ECO:0000256" key="5">
    <source>
        <dbReference type="PROSITE-ProRule" id="PRU00042"/>
    </source>
</evidence>
<evidence type="ECO:0000313" key="9">
    <source>
        <dbReference type="Proteomes" id="UP000053477"/>
    </source>
</evidence>
<dbReference type="InterPro" id="IPR050329">
    <property type="entry name" value="GLI_C2H2-zinc-finger"/>
</dbReference>
<evidence type="ECO:0000256" key="2">
    <source>
        <dbReference type="ARBA" id="ARBA00022737"/>
    </source>
</evidence>
<dbReference type="GO" id="GO:0008270">
    <property type="term" value="F:zinc ion binding"/>
    <property type="evidence" value="ECO:0007669"/>
    <property type="project" value="UniProtKB-KW"/>
</dbReference>
<feature type="region of interest" description="Disordered" evidence="6">
    <location>
        <begin position="117"/>
        <end position="136"/>
    </location>
</feature>
<keyword evidence="2" id="KW-0677">Repeat</keyword>
<evidence type="ECO:0000256" key="4">
    <source>
        <dbReference type="ARBA" id="ARBA00022833"/>
    </source>
</evidence>
<dbReference type="STRING" id="27342.A0A0H2R9L0"/>
<dbReference type="InterPro" id="IPR013087">
    <property type="entry name" value="Znf_C2H2_type"/>
</dbReference>
<dbReference type="PROSITE" id="PS50157">
    <property type="entry name" value="ZINC_FINGER_C2H2_2"/>
    <property type="match status" value="1"/>
</dbReference>
<proteinExistence type="predicted"/>
<dbReference type="Pfam" id="PF00096">
    <property type="entry name" value="zf-C2H2"/>
    <property type="match status" value="1"/>
</dbReference>
<accession>A0A0H2R9L0</accession>
<evidence type="ECO:0000256" key="3">
    <source>
        <dbReference type="ARBA" id="ARBA00022771"/>
    </source>
</evidence>
<dbReference type="PROSITE" id="PS00028">
    <property type="entry name" value="ZINC_FINGER_C2H2_1"/>
    <property type="match status" value="1"/>
</dbReference>
<dbReference type="PANTHER" id="PTHR19818">
    <property type="entry name" value="ZINC FINGER PROTEIN ZIC AND GLI"/>
    <property type="match status" value="1"/>
</dbReference>
<keyword evidence="3 5" id="KW-0863">Zinc-finger</keyword>
<reference evidence="8 9" key="1">
    <citation type="submission" date="2015-04" db="EMBL/GenBank/DDBJ databases">
        <title>Complete genome sequence of Schizopora paradoxa KUC8140, a cosmopolitan wood degrader in East Asia.</title>
        <authorList>
            <consortium name="DOE Joint Genome Institute"/>
            <person name="Min B."/>
            <person name="Park H."/>
            <person name="Jang Y."/>
            <person name="Kim J.-J."/>
            <person name="Kim K.H."/>
            <person name="Pangilinan J."/>
            <person name="Lipzen A."/>
            <person name="Riley R."/>
            <person name="Grigoriev I.V."/>
            <person name="Spatafora J.W."/>
            <person name="Choi I.-G."/>
        </authorList>
    </citation>
    <scope>NUCLEOTIDE SEQUENCE [LARGE SCALE GENOMIC DNA]</scope>
    <source>
        <strain evidence="8 9">KUC8140</strain>
    </source>
</reference>
<feature type="region of interest" description="Disordered" evidence="6">
    <location>
        <begin position="150"/>
        <end position="184"/>
    </location>
</feature>
<evidence type="ECO:0000256" key="6">
    <source>
        <dbReference type="SAM" id="MobiDB-lite"/>
    </source>
</evidence>
<keyword evidence="9" id="KW-1185">Reference proteome</keyword>
<organism evidence="8 9">
    <name type="scientific">Schizopora paradoxa</name>
    <dbReference type="NCBI Taxonomy" id="27342"/>
    <lineage>
        <taxon>Eukaryota</taxon>
        <taxon>Fungi</taxon>
        <taxon>Dikarya</taxon>
        <taxon>Basidiomycota</taxon>
        <taxon>Agaricomycotina</taxon>
        <taxon>Agaricomycetes</taxon>
        <taxon>Hymenochaetales</taxon>
        <taxon>Schizoporaceae</taxon>
        <taxon>Schizopora</taxon>
    </lineage>
</organism>
<dbReference type="SMART" id="SM00355">
    <property type="entry name" value="ZnF_C2H2"/>
    <property type="match status" value="3"/>
</dbReference>
<dbReference type="Gene3D" id="3.30.160.60">
    <property type="entry name" value="Classic Zinc Finger"/>
    <property type="match status" value="2"/>
</dbReference>
<dbReference type="AlphaFoldDB" id="A0A0H2R9L0"/>
<dbReference type="EMBL" id="KQ086230">
    <property type="protein sequence ID" value="KLO06168.1"/>
    <property type="molecule type" value="Genomic_DNA"/>
</dbReference>
<sequence>MAAKRSSTSKPRRRVQCSKCEKTFRGTYELNRHTVLHSNDKSRYAHKCPFPGCPHATLQKSNLKTHINSVHLKVQTYKCTVNPNVCQAELSGASSLIHHEKEIHRFYRKESEFRPVEPVARNTRTKRSTDDEITEPLTQEQLTAMLSSGSLHAMSPSLPPSTSPYSDSSSGYTPSPSPDLPSPDALELEYPQYFTYPNDSFAPIPMANQVPLDPAIYSTQAPQLYTDACYFDLSAPEFVQGCSSSSYSMMAPSTQETYFGSYLSEPSFELLPPSSSEQTAAPFASSEAKVEWSSLLSAPLLTTLSPHSAPEFPALNHIANDPPDIGPLFVSGSGFAKITTEFDSFVEEFGV</sequence>
<dbReference type="PANTHER" id="PTHR19818:SF139">
    <property type="entry name" value="PAIR-RULE PROTEIN ODD-PAIRED"/>
    <property type="match status" value="1"/>
</dbReference>
<evidence type="ECO:0000256" key="1">
    <source>
        <dbReference type="ARBA" id="ARBA00022723"/>
    </source>
</evidence>
<dbReference type="Proteomes" id="UP000053477">
    <property type="component" value="Unassembled WGS sequence"/>
</dbReference>
<dbReference type="GO" id="GO:0005634">
    <property type="term" value="C:nucleus"/>
    <property type="evidence" value="ECO:0007669"/>
    <property type="project" value="UniProtKB-ARBA"/>
</dbReference>
<name>A0A0H2R9L0_9AGAM</name>
<dbReference type="SUPFAM" id="SSF57667">
    <property type="entry name" value="beta-beta-alpha zinc fingers"/>
    <property type="match status" value="1"/>
</dbReference>
<dbReference type="InParanoid" id="A0A0H2R9L0"/>
<dbReference type="GO" id="GO:0000981">
    <property type="term" value="F:DNA-binding transcription factor activity, RNA polymerase II-specific"/>
    <property type="evidence" value="ECO:0007669"/>
    <property type="project" value="TreeGrafter"/>
</dbReference>
<dbReference type="GO" id="GO:0045944">
    <property type="term" value="P:positive regulation of transcription by RNA polymerase II"/>
    <property type="evidence" value="ECO:0007669"/>
    <property type="project" value="UniProtKB-ARBA"/>
</dbReference>
<protein>
    <recommendedName>
        <fullName evidence="7">C2H2-type domain-containing protein</fullName>
    </recommendedName>
</protein>
<dbReference type="InterPro" id="IPR036236">
    <property type="entry name" value="Znf_C2H2_sf"/>
</dbReference>
<feature type="domain" description="C2H2-type" evidence="7">
    <location>
        <begin position="15"/>
        <end position="42"/>
    </location>
</feature>
<keyword evidence="4" id="KW-0862">Zinc</keyword>